<dbReference type="InterPro" id="IPR002885">
    <property type="entry name" value="PPR_rpt"/>
</dbReference>
<dbReference type="PANTHER" id="PTHR47926:SF533">
    <property type="entry name" value="DYW DOMAIN-CONTAINING PROTEIN"/>
    <property type="match status" value="1"/>
</dbReference>
<dbReference type="FunFam" id="1.25.40.10:FF:000184">
    <property type="entry name" value="Pentatricopeptide repeat-containing protein, chloroplastic"/>
    <property type="match status" value="1"/>
</dbReference>
<evidence type="ECO:0000256" key="2">
    <source>
        <dbReference type="PROSITE-ProRule" id="PRU00708"/>
    </source>
</evidence>
<dbReference type="GO" id="GO:0009451">
    <property type="term" value="P:RNA modification"/>
    <property type="evidence" value="ECO:0007669"/>
    <property type="project" value="InterPro"/>
</dbReference>
<dbReference type="EMBL" id="NMUH01000419">
    <property type="protein sequence ID" value="MQL78822.1"/>
    <property type="molecule type" value="Genomic_DNA"/>
</dbReference>
<dbReference type="NCBIfam" id="TIGR00756">
    <property type="entry name" value="PPR"/>
    <property type="match status" value="5"/>
</dbReference>
<dbReference type="SUPFAM" id="SSF48452">
    <property type="entry name" value="TPR-like"/>
    <property type="match status" value="1"/>
</dbReference>
<dbReference type="Pfam" id="PF20431">
    <property type="entry name" value="E_motif"/>
    <property type="match status" value="1"/>
</dbReference>
<dbReference type="Proteomes" id="UP000652761">
    <property type="component" value="Unassembled WGS sequence"/>
</dbReference>
<dbReference type="OrthoDB" id="185373at2759"/>
<evidence type="ECO:0000256" key="1">
    <source>
        <dbReference type="ARBA" id="ARBA00022737"/>
    </source>
</evidence>
<evidence type="ECO:0000313" key="4">
    <source>
        <dbReference type="Proteomes" id="UP000652761"/>
    </source>
</evidence>
<dbReference type="AlphaFoldDB" id="A0A843U120"/>
<feature type="repeat" description="PPR" evidence="2">
    <location>
        <begin position="28"/>
        <end position="62"/>
    </location>
</feature>
<name>A0A843U120_COLES</name>
<feature type="repeat" description="PPR" evidence="2">
    <location>
        <begin position="129"/>
        <end position="163"/>
    </location>
</feature>
<proteinExistence type="predicted"/>
<gene>
    <name evidence="3" type="ORF">Taro_011267</name>
</gene>
<accession>A0A843U120</accession>
<dbReference type="InterPro" id="IPR046848">
    <property type="entry name" value="E_motif"/>
</dbReference>
<dbReference type="Pfam" id="PF01535">
    <property type="entry name" value="PPR"/>
    <property type="match status" value="2"/>
</dbReference>
<evidence type="ECO:0000313" key="3">
    <source>
        <dbReference type="EMBL" id="MQL78822.1"/>
    </source>
</evidence>
<comment type="caution">
    <text evidence="3">The sequence shown here is derived from an EMBL/GenBank/DDBJ whole genome shotgun (WGS) entry which is preliminary data.</text>
</comment>
<dbReference type="FunFam" id="1.25.40.10:FF:000196">
    <property type="entry name" value="Pentatricopeptide repeat-containing protein At4g14850"/>
    <property type="match status" value="2"/>
</dbReference>
<dbReference type="PANTHER" id="PTHR47926">
    <property type="entry name" value="PENTATRICOPEPTIDE REPEAT-CONTAINING PROTEIN"/>
    <property type="match status" value="1"/>
</dbReference>
<evidence type="ECO:0008006" key="5">
    <source>
        <dbReference type="Google" id="ProtNLM"/>
    </source>
</evidence>
<organism evidence="3 4">
    <name type="scientific">Colocasia esculenta</name>
    <name type="common">Wild taro</name>
    <name type="synonym">Arum esculentum</name>
    <dbReference type="NCBI Taxonomy" id="4460"/>
    <lineage>
        <taxon>Eukaryota</taxon>
        <taxon>Viridiplantae</taxon>
        <taxon>Streptophyta</taxon>
        <taxon>Embryophyta</taxon>
        <taxon>Tracheophyta</taxon>
        <taxon>Spermatophyta</taxon>
        <taxon>Magnoliopsida</taxon>
        <taxon>Liliopsida</taxon>
        <taxon>Araceae</taxon>
        <taxon>Aroideae</taxon>
        <taxon>Colocasieae</taxon>
        <taxon>Colocasia</taxon>
    </lineage>
</organism>
<dbReference type="Gene3D" id="1.25.40.10">
    <property type="entry name" value="Tetratricopeptide repeat domain"/>
    <property type="match status" value="5"/>
</dbReference>
<dbReference type="InterPro" id="IPR046960">
    <property type="entry name" value="PPR_At4g14850-like_plant"/>
</dbReference>
<feature type="repeat" description="PPR" evidence="2">
    <location>
        <begin position="330"/>
        <end position="364"/>
    </location>
</feature>
<dbReference type="PROSITE" id="PS51375">
    <property type="entry name" value="PPR"/>
    <property type="match status" value="3"/>
</dbReference>
<reference evidence="3" key="1">
    <citation type="submission" date="2017-07" db="EMBL/GenBank/DDBJ databases">
        <title>Taro Niue Genome Assembly and Annotation.</title>
        <authorList>
            <person name="Atibalentja N."/>
            <person name="Keating K."/>
            <person name="Fields C.J."/>
        </authorList>
    </citation>
    <scope>NUCLEOTIDE SEQUENCE</scope>
    <source>
        <strain evidence="3">Niue_2</strain>
        <tissue evidence="3">Leaf</tissue>
    </source>
</reference>
<dbReference type="InterPro" id="IPR011990">
    <property type="entry name" value="TPR-like_helical_dom_sf"/>
</dbReference>
<dbReference type="Pfam" id="PF13041">
    <property type="entry name" value="PPR_2"/>
    <property type="match status" value="3"/>
</dbReference>
<keyword evidence="4" id="KW-1185">Reference proteome</keyword>
<keyword evidence="1" id="KW-0677">Repeat</keyword>
<sequence>MGSLMDMYAKHGSLGHARLIFEKMKKRDVIAWNSLISGYAQCSHGEEAIRVFQRMQWEGFLPNEITFTSVLGASAGAGDADLGRCLHANVTKCGYISDLFVGTALIDMYSKCSEMKDAERAFMLLVERNLVSFNALITGYGLMGRFEKAFQAYIQVQKIGMRPDQCTFTGVLSSCSLKSLDEGSQVHCHIIKLGFDSDISVGNSLVSFYAKCNQTGSATTAFECIFKPNAVCWAGIISAFVQNNEGEKALMCFKKMHAFSEMPDEFSLSAIFKASADVAAVEQGKHVHALVIKIGLESAVFVGSALVDLYCKCGMVEDSVKMFIIMPQKNIASWNAIIVGLAQNGLCERSLKLFQEMVDIGFTPNSITFVGVLVACNHSRLVDEGKYYFNLMVSEYEISPTIEHYTCMVDLLGRIGYWNEAEVLLKNYFLSLEPVIWRSVIASCGIIGNKEVALRAFEQCLLLEPHNSGAYVLLSNLCASEGLWPEVLKVRNSMKQMGIRKEPGFSWIEIKNKVHLFTAEQKSGFPVEMMTTLFTIHLEMRMHNNSW</sequence>
<protein>
    <recommendedName>
        <fullName evidence="5">Pentatricopeptide repeat-containing protein</fullName>
    </recommendedName>
</protein>
<dbReference type="GO" id="GO:0003723">
    <property type="term" value="F:RNA binding"/>
    <property type="evidence" value="ECO:0007669"/>
    <property type="project" value="InterPro"/>
</dbReference>